<keyword evidence="2" id="KW-1185">Reference proteome</keyword>
<name>A0A316YRH4_9BASI</name>
<dbReference type="OrthoDB" id="4863010at2759"/>
<dbReference type="InParanoid" id="A0A316YRH4"/>
<dbReference type="InterPro" id="IPR029063">
    <property type="entry name" value="SAM-dependent_MTases_sf"/>
</dbReference>
<reference evidence="1 2" key="1">
    <citation type="journal article" date="2018" name="Mol. Biol. Evol.">
        <title>Broad Genomic Sampling Reveals a Smut Pathogenic Ancestry of the Fungal Clade Ustilaginomycotina.</title>
        <authorList>
            <person name="Kijpornyongpan T."/>
            <person name="Mondo S.J."/>
            <person name="Barry K."/>
            <person name="Sandor L."/>
            <person name="Lee J."/>
            <person name="Lipzen A."/>
            <person name="Pangilinan J."/>
            <person name="LaButti K."/>
            <person name="Hainaut M."/>
            <person name="Henrissat B."/>
            <person name="Grigoriev I.V."/>
            <person name="Spatafora J.W."/>
            <person name="Aime M.C."/>
        </authorList>
    </citation>
    <scope>NUCLEOTIDE SEQUENCE [LARGE SCALE GENOMIC DNA]</scope>
    <source>
        <strain evidence="1 2">MCA 4198</strain>
    </source>
</reference>
<accession>A0A316YRH4</accession>
<sequence>MAMSAVSRQTLFGSTRPKLQSLLANLHRLSIEQDRAGAHPSPRHLLAGQEQLPATAELRKKLVDDHFRDKFVALDEDKASAVYAILRAKGATRIFEAGTSFGVSTLYLLAAMRDNLAVQPSAVISGLPPRVYGTEQEAEKIKIAYQHMQQGFTDGGEATDIDREGQLQILQGDILEEIPKQKFEKASLDALLLDIWAELALPILKLLEPALKPGAVMFVDNVATTSSPYKDLYAYIDDPANGWTNIVLPYTNGFGMAVKGAGK</sequence>
<evidence type="ECO:0000313" key="1">
    <source>
        <dbReference type="EMBL" id="PWN91841.1"/>
    </source>
</evidence>
<gene>
    <name evidence="1" type="ORF">FA10DRAFT_265674</name>
</gene>
<dbReference type="PANTHER" id="PTHR43167">
    <property type="entry name" value="PUTATIVE (AFU_ORTHOLOGUE AFUA_6G01830)-RELATED"/>
    <property type="match status" value="1"/>
</dbReference>
<dbReference type="EMBL" id="KZ819635">
    <property type="protein sequence ID" value="PWN91841.1"/>
    <property type="molecule type" value="Genomic_DNA"/>
</dbReference>
<proteinExistence type="predicted"/>
<dbReference type="Proteomes" id="UP000245768">
    <property type="component" value="Unassembled WGS sequence"/>
</dbReference>
<evidence type="ECO:0000313" key="2">
    <source>
        <dbReference type="Proteomes" id="UP000245768"/>
    </source>
</evidence>
<dbReference type="Gene3D" id="3.40.50.150">
    <property type="entry name" value="Vaccinia Virus protein VP39"/>
    <property type="match status" value="1"/>
</dbReference>
<evidence type="ECO:0008006" key="3">
    <source>
        <dbReference type="Google" id="ProtNLM"/>
    </source>
</evidence>
<dbReference type="AlphaFoldDB" id="A0A316YRH4"/>
<dbReference type="SUPFAM" id="SSF53335">
    <property type="entry name" value="S-adenosyl-L-methionine-dependent methyltransferases"/>
    <property type="match status" value="1"/>
</dbReference>
<dbReference type="STRING" id="215250.A0A316YRH4"/>
<dbReference type="PANTHER" id="PTHR43167:SF1">
    <property type="entry name" value="PUTATIVE (AFU_ORTHOLOGUE AFUA_6G01830)-RELATED"/>
    <property type="match status" value="1"/>
</dbReference>
<dbReference type="Pfam" id="PF13578">
    <property type="entry name" value="Methyltransf_24"/>
    <property type="match status" value="1"/>
</dbReference>
<dbReference type="GeneID" id="37043070"/>
<organism evidence="1 2">
    <name type="scientific">Acaromyces ingoldii</name>
    <dbReference type="NCBI Taxonomy" id="215250"/>
    <lineage>
        <taxon>Eukaryota</taxon>
        <taxon>Fungi</taxon>
        <taxon>Dikarya</taxon>
        <taxon>Basidiomycota</taxon>
        <taxon>Ustilaginomycotina</taxon>
        <taxon>Exobasidiomycetes</taxon>
        <taxon>Exobasidiales</taxon>
        <taxon>Cryptobasidiaceae</taxon>
        <taxon>Acaromyces</taxon>
    </lineage>
</organism>
<dbReference type="RefSeq" id="XP_025379039.1">
    <property type="nucleotide sequence ID" value="XM_025521154.1"/>
</dbReference>
<protein>
    <recommendedName>
        <fullName evidence="3">S-adenosyl-L-methionine-dependent methyltransferase</fullName>
    </recommendedName>
</protein>